<evidence type="ECO:0000256" key="1">
    <source>
        <dbReference type="SAM" id="Phobius"/>
    </source>
</evidence>
<proteinExistence type="predicted"/>
<reference evidence="2 3" key="1">
    <citation type="submission" date="2018-08" db="EMBL/GenBank/DDBJ databases">
        <title>A genome reference for cultivated species of the human gut microbiota.</title>
        <authorList>
            <person name="Zou Y."/>
            <person name="Xue W."/>
            <person name="Luo G."/>
        </authorList>
    </citation>
    <scope>NUCLEOTIDE SEQUENCE [LARGE SCALE GENOMIC DNA]</scope>
    <source>
        <strain evidence="2 3">AF15-20</strain>
    </source>
</reference>
<accession>A0A395W5L2</accession>
<dbReference type="Proteomes" id="UP000265489">
    <property type="component" value="Unassembled WGS sequence"/>
</dbReference>
<dbReference type="EMBL" id="QRYQ01000034">
    <property type="protein sequence ID" value="RGU89089.1"/>
    <property type="molecule type" value="Genomic_DNA"/>
</dbReference>
<organism evidence="2 3">
    <name type="scientific">Holdemanella biformis</name>
    <dbReference type="NCBI Taxonomy" id="1735"/>
    <lineage>
        <taxon>Bacteria</taxon>
        <taxon>Bacillati</taxon>
        <taxon>Bacillota</taxon>
        <taxon>Erysipelotrichia</taxon>
        <taxon>Erysipelotrichales</taxon>
        <taxon>Erysipelotrichaceae</taxon>
        <taxon>Holdemanella</taxon>
    </lineage>
</organism>
<sequence length="104" mass="11845">MNKEEVLEKAKLENFLGDEREKEIRTKRDAFSLWGLIILGCTIMIIKLIKVQSPADIISLFTCTSGLAFVYEGIKLKKKFSLFCGGILLVFSAYCFYKFCVGLF</sequence>
<feature type="transmembrane region" description="Helical" evidence="1">
    <location>
        <begin position="80"/>
        <end position="99"/>
    </location>
</feature>
<dbReference type="InterPro" id="IPR045620">
    <property type="entry name" value="DUF6442"/>
</dbReference>
<feature type="transmembrane region" description="Helical" evidence="1">
    <location>
        <begin position="55"/>
        <end position="73"/>
    </location>
</feature>
<dbReference type="Pfam" id="PF20040">
    <property type="entry name" value="DUF6442"/>
    <property type="match status" value="1"/>
</dbReference>
<dbReference type="RefSeq" id="WP_117614266.1">
    <property type="nucleotide sequence ID" value="NZ_QRYQ01000034.1"/>
</dbReference>
<keyword evidence="1" id="KW-1133">Transmembrane helix</keyword>
<feature type="transmembrane region" description="Helical" evidence="1">
    <location>
        <begin position="30"/>
        <end position="49"/>
    </location>
</feature>
<protein>
    <recommendedName>
        <fullName evidence="4">DUF3953 domain-containing protein</fullName>
    </recommendedName>
</protein>
<evidence type="ECO:0008006" key="4">
    <source>
        <dbReference type="Google" id="ProtNLM"/>
    </source>
</evidence>
<comment type="caution">
    <text evidence="2">The sequence shown here is derived from an EMBL/GenBank/DDBJ whole genome shotgun (WGS) entry which is preliminary data.</text>
</comment>
<evidence type="ECO:0000313" key="2">
    <source>
        <dbReference type="EMBL" id="RGU89089.1"/>
    </source>
</evidence>
<evidence type="ECO:0000313" key="3">
    <source>
        <dbReference type="Proteomes" id="UP000265489"/>
    </source>
</evidence>
<gene>
    <name evidence="2" type="ORF">DWW32_12060</name>
</gene>
<keyword evidence="1" id="KW-0812">Transmembrane</keyword>
<keyword evidence="1" id="KW-0472">Membrane</keyword>
<dbReference type="AlphaFoldDB" id="A0A395W5L2"/>
<name>A0A395W5L2_9FIRM</name>